<keyword evidence="2" id="KW-1185">Reference proteome</keyword>
<sequence>MQQVIIGLDTTKMISKMESISQAEFVVDRDEIKDDDSGTDNHAKYDEEDECGSNEMDICIALFKTGNTGLVATSRRLCKDVDQVFFPLGRFCQIAGTSKP</sequence>
<dbReference type="Proteomes" id="UP001229421">
    <property type="component" value="Unassembled WGS sequence"/>
</dbReference>
<dbReference type="AlphaFoldDB" id="A0AAD8KHF6"/>
<evidence type="ECO:0000313" key="2">
    <source>
        <dbReference type="Proteomes" id="UP001229421"/>
    </source>
</evidence>
<name>A0AAD8KHF6_TARER</name>
<protein>
    <submittedName>
        <fullName evidence="1">Uncharacterized protein</fullName>
    </submittedName>
</protein>
<accession>A0AAD8KHF6</accession>
<organism evidence="1 2">
    <name type="scientific">Tagetes erecta</name>
    <name type="common">African marigold</name>
    <dbReference type="NCBI Taxonomy" id="13708"/>
    <lineage>
        <taxon>Eukaryota</taxon>
        <taxon>Viridiplantae</taxon>
        <taxon>Streptophyta</taxon>
        <taxon>Embryophyta</taxon>
        <taxon>Tracheophyta</taxon>
        <taxon>Spermatophyta</taxon>
        <taxon>Magnoliopsida</taxon>
        <taxon>eudicotyledons</taxon>
        <taxon>Gunneridae</taxon>
        <taxon>Pentapetalae</taxon>
        <taxon>asterids</taxon>
        <taxon>campanulids</taxon>
        <taxon>Asterales</taxon>
        <taxon>Asteraceae</taxon>
        <taxon>Asteroideae</taxon>
        <taxon>Heliantheae alliance</taxon>
        <taxon>Tageteae</taxon>
        <taxon>Tagetes</taxon>
    </lineage>
</organism>
<dbReference type="EMBL" id="JAUHHV010000006">
    <property type="protein sequence ID" value="KAK1421431.1"/>
    <property type="molecule type" value="Genomic_DNA"/>
</dbReference>
<gene>
    <name evidence="1" type="ORF">QVD17_23764</name>
</gene>
<reference evidence="1" key="1">
    <citation type="journal article" date="2023" name="bioRxiv">
        <title>Improved chromosome-level genome assembly for marigold (Tagetes erecta).</title>
        <authorList>
            <person name="Jiang F."/>
            <person name="Yuan L."/>
            <person name="Wang S."/>
            <person name="Wang H."/>
            <person name="Xu D."/>
            <person name="Wang A."/>
            <person name="Fan W."/>
        </authorList>
    </citation>
    <scope>NUCLEOTIDE SEQUENCE</scope>
    <source>
        <strain evidence="1">WSJ</strain>
        <tissue evidence="1">Leaf</tissue>
    </source>
</reference>
<proteinExistence type="predicted"/>
<comment type="caution">
    <text evidence="1">The sequence shown here is derived from an EMBL/GenBank/DDBJ whole genome shotgun (WGS) entry which is preliminary data.</text>
</comment>
<evidence type="ECO:0000313" key="1">
    <source>
        <dbReference type="EMBL" id="KAK1421431.1"/>
    </source>
</evidence>